<dbReference type="EMBL" id="CP144529">
    <property type="protein sequence ID" value="WWC73758.1"/>
    <property type="molecule type" value="Genomic_DNA"/>
</dbReference>
<dbReference type="InterPro" id="IPR011856">
    <property type="entry name" value="tRNA_endonuc-like_dom_sf"/>
</dbReference>
<comment type="subcellular location">
    <subcellularLocation>
        <location evidence="1">Mitochondrion</location>
    </subcellularLocation>
</comment>
<dbReference type="PANTHER" id="PTHR28133">
    <property type="entry name" value="REQUIRED FOR RESPIRATORY GROWTH PROTEIN 7, MITOCHONDRIAL"/>
    <property type="match status" value="1"/>
</dbReference>
<evidence type="ECO:0000313" key="3">
    <source>
        <dbReference type="EMBL" id="OCF48196.1"/>
    </source>
</evidence>
<dbReference type="Proteomes" id="UP000094020">
    <property type="component" value="Chromosome 11"/>
</dbReference>
<reference evidence="3" key="1">
    <citation type="submission" date="2013-07" db="EMBL/GenBank/DDBJ databases">
        <title>The Genome Sequence of Cryptococcus pinus CBS10737.</title>
        <authorList>
            <consortium name="The Broad Institute Genome Sequencing Platform"/>
            <person name="Cuomo C."/>
            <person name="Litvintseva A."/>
            <person name="Chen Y."/>
            <person name="Heitman J."/>
            <person name="Sun S."/>
            <person name="Springer D."/>
            <person name="Dromer F."/>
            <person name="Young S.K."/>
            <person name="Zeng Q."/>
            <person name="Gargeya S."/>
            <person name="Fitzgerald M."/>
            <person name="Abouelleil A."/>
            <person name="Alvarado L."/>
            <person name="Berlin A.M."/>
            <person name="Chapman S.B."/>
            <person name="Dewar J."/>
            <person name="Goldberg J."/>
            <person name="Griggs A."/>
            <person name="Gujja S."/>
            <person name="Hansen M."/>
            <person name="Howarth C."/>
            <person name="Imamovic A."/>
            <person name="Larimer J."/>
            <person name="McCowan C."/>
            <person name="Murphy C."/>
            <person name="Pearson M."/>
            <person name="Priest M."/>
            <person name="Roberts A."/>
            <person name="Saif S."/>
            <person name="Shea T."/>
            <person name="Sykes S."/>
            <person name="Wortman J."/>
            <person name="Nusbaum C."/>
            <person name="Birren B."/>
        </authorList>
    </citation>
    <scope>NUCLEOTIDE SEQUENCE [LARGE SCALE GENOMIC DNA]</scope>
    <source>
        <strain evidence="3">CBS 10737</strain>
    </source>
</reference>
<keyword evidence="2" id="KW-0496">Mitochondrion</keyword>
<evidence type="ECO:0000256" key="1">
    <source>
        <dbReference type="ARBA" id="ARBA00004173"/>
    </source>
</evidence>
<proteinExistence type="predicted"/>
<dbReference type="GO" id="GO:0003676">
    <property type="term" value="F:nucleic acid binding"/>
    <property type="evidence" value="ECO:0007669"/>
    <property type="project" value="InterPro"/>
</dbReference>
<reference evidence="4" key="4">
    <citation type="submission" date="2024-02" db="EMBL/GenBank/DDBJ databases">
        <title>Comparative genomics of Cryptococcus and Kwoniella reveals pathogenesis evolution and contrasting modes of karyotype evolution via chromosome fusion or intercentromeric recombination.</title>
        <authorList>
            <person name="Coelho M.A."/>
            <person name="David-Palma M."/>
            <person name="Shea T."/>
            <person name="Bowers K."/>
            <person name="McGinley-Smith S."/>
            <person name="Mohammad A.W."/>
            <person name="Gnirke A."/>
            <person name="Yurkov A.M."/>
            <person name="Nowrousian M."/>
            <person name="Sun S."/>
            <person name="Cuomo C.A."/>
            <person name="Heitman J."/>
        </authorList>
    </citation>
    <scope>NUCLEOTIDE SEQUENCE</scope>
    <source>
        <strain evidence="4">CBS 10737</strain>
    </source>
</reference>
<evidence type="ECO:0008006" key="6">
    <source>
        <dbReference type="Google" id="ProtNLM"/>
    </source>
</evidence>
<dbReference type="GO" id="GO:0005739">
    <property type="term" value="C:mitochondrion"/>
    <property type="evidence" value="ECO:0007669"/>
    <property type="project" value="UniProtKB-SubCell"/>
</dbReference>
<name>A0A1B9HY38_9TREE</name>
<accession>A0A1B9HY38</accession>
<reference evidence="4" key="2">
    <citation type="submission" date="2013-07" db="EMBL/GenBank/DDBJ databases">
        <authorList>
            <consortium name="The Broad Institute Genome Sequencing Platform"/>
            <person name="Cuomo C."/>
            <person name="Litvintseva A."/>
            <person name="Chen Y."/>
            <person name="Heitman J."/>
            <person name="Sun S."/>
            <person name="Springer D."/>
            <person name="Dromer F."/>
            <person name="Young S.K."/>
            <person name="Zeng Q."/>
            <person name="Gargeya S."/>
            <person name="Fitzgerald M."/>
            <person name="Abouelleil A."/>
            <person name="Alvarado L."/>
            <person name="Berlin A.M."/>
            <person name="Chapman S.B."/>
            <person name="Dewar J."/>
            <person name="Goldberg J."/>
            <person name="Griggs A."/>
            <person name="Gujja S."/>
            <person name="Hansen M."/>
            <person name="Howarth C."/>
            <person name="Imamovic A."/>
            <person name="Larimer J."/>
            <person name="McCowan C."/>
            <person name="Murphy C."/>
            <person name="Pearson M."/>
            <person name="Priest M."/>
            <person name="Roberts A."/>
            <person name="Saif S."/>
            <person name="Shea T."/>
            <person name="Sykes S."/>
            <person name="Wortman J."/>
            <person name="Nusbaum C."/>
            <person name="Birren B."/>
        </authorList>
    </citation>
    <scope>NUCLEOTIDE SEQUENCE</scope>
    <source>
        <strain evidence="4">CBS 10737</strain>
    </source>
</reference>
<dbReference type="EMBL" id="KI894014">
    <property type="protein sequence ID" value="OCF48196.1"/>
    <property type="molecule type" value="Genomic_DNA"/>
</dbReference>
<dbReference type="GeneID" id="30174433"/>
<evidence type="ECO:0000256" key="2">
    <source>
        <dbReference type="ARBA" id="ARBA00023128"/>
    </source>
</evidence>
<dbReference type="InterPro" id="IPR018828">
    <property type="entry name" value="RRG7"/>
</dbReference>
<dbReference type="Pfam" id="PF10356">
    <property type="entry name" value="RRG7"/>
    <property type="match status" value="1"/>
</dbReference>
<dbReference type="KEGG" id="kpin:30174433"/>
<evidence type="ECO:0000313" key="4">
    <source>
        <dbReference type="EMBL" id="WWC73758.1"/>
    </source>
</evidence>
<organism evidence="3">
    <name type="scientific">Kwoniella pini CBS 10737</name>
    <dbReference type="NCBI Taxonomy" id="1296096"/>
    <lineage>
        <taxon>Eukaryota</taxon>
        <taxon>Fungi</taxon>
        <taxon>Dikarya</taxon>
        <taxon>Basidiomycota</taxon>
        <taxon>Agaricomycotina</taxon>
        <taxon>Tremellomycetes</taxon>
        <taxon>Tremellales</taxon>
        <taxon>Cryptococcaceae</taxon>
        <taxon>Kwoniella</taxon>
    </lineage>
</organism>
<dbReference type="RefSeq" id="XP_019009415.1">
    <property type="nucleotide sequence ID" value="XM_019157775.1"/>
</dbReference>
<protein>
    <recommendedName>
        <fullName evidence="6">Restriction endonuclease type IV Mrr domain-containing protein</fullName>
    </recommendedName>
</protein>
<gene>
    <name evidence="3" type="ORF">I206_06064</name>
    <name evidence="4" type="ORF">I206_107730</name>
</gene>
<dbReference type="AlphaFoldDB" id="A0A1B9HY38"/>
<dbReference type="OrthoDB" id="20734at2759"/>
<dbReference type="Gene3D" id="3.40.1350.10">
    <property type="match status" value="1"/>
</dbReference>
<evidence type="ECO:0000313" key="5">
    <source>
        <dbReference type="Proteomes" id="UP000094020"/>
    </source>
</evidence>
<keyword evidence="5" id="KW-1185">Reference proteome</keyword>
<reference evidence="3" key="3">
    <citation type="submission" date="2016-07" db="EMBL/GenBank/DDBJ databases">
        <title>Evolution of pathogenesis and genome organization in the Tremellales.</title>
        <authorList>
            <person name="Cuomo C."/>
            <person name="Litvintseva A."/>
            <person name="Heitman J."/>
            <person name="Chen Y."/>
            <person name="Sun S."/>
            <person name="Springer D."/>
            <person name="Dromer F."/>
            <person name="Young S."/>
            <person name="Zeng Q."/>
            <person name="Chapman S."/>
            <person name="Gujja S."/>
            <person name="Saif S."/>
            <person name="Birren B."/>
        </authorList>
    </citation>
    <scope>NUCLEOTIDE SEQUENCE</scope>
    <source>
        <strain evidence="3">CBS 10737</strain>
    </source>
</reference>
<sequence>MTILPKLKRRTTLEIGTSFEKHALRYLNDKLYMNLRRVGGAGDGGIDLRGWWWLPKSKNEIPITYNSIFEPNGNGIKRIRIIVQCKAEKKKIGPRSIRELEGVLNNLKNRNNQFLSSNIFENDSSILINSNTINENFEDNLDKNDENKNENDLGILISQSGFTKSTMNYSMTCNLPIMLIHLPGGKIENEFKDDDNQGQKNYSETKDEYDDIQVNSLWWNKALSNGILGNEIEIRRTISIKGISVGLWKDGKPLGDLRPT</sequence>
<dbReference type="PANTHER" id="PTHR28133:SF1">
    <property type="entry name" value="REQUIRED FOR RESPIRATORY GROWTH PROTEIN 7, MITOCHONDRIAL"/>
    <property type="match status" value="1"/>
</dbReference>